<keyword evidence="1" id="KW-0472">Membrane</keyword>
<accession>A0A061B6P0</accession>
<feature type="transmembrane region" description="Helical" evidence="1">
    <location>
        <begin position="378"/>
        <end position="397"/>
    </location>
</feature>
<dbReference type="AlphaFoldDB" id="A0A061B6P0"/>
<dbReference type="OrthoDB" id="10585222at2759"/>
<keyword evidence="1" id="KW-1133">Transmembrane helix</keyword>
<feature type="chain" id="PRO_5001594031" evidence="2">
    <location>
        <begin position="17"/>
        <end position="398"/>
    </location>
</feature>
<dbReference type="EMBL" id="LK052904">
    <property type="protein sequence ID" value="CDR45577.1"/>
    <property type="molecule type" value="Genomic_DNA"/>
</dbReference>
<sequence length="398" mass="46375">MQIWLVISLFLRVSLGATLHTCTPFHSITNSSEIWLSTTRNTTWMIYHYPLVLNTNIPFNFNDGPIHFYTENDDFTVCGVTEWMGHYCDEFGVFTIRSEKEFRDGVNVTITPYNFNWWDVFDEAKYSNEVLVNEFVSYDDGQRRYKIPFKGVWCTAVYQDGHHLSQLEVGQLQTHGELSVVEWMEMKMLLVLCIFELITILLLMKKPVRRTSDVIEWVAFILLYHWCWRCYLSAANHKSTSNEYTLLGWALFTASLNILAYRKLFMITCSFTPSPTFISIILLKNVFSFLPWSHHWVPSFIHNILELITWVYIARYTSPDLSKARKLTLIGLCIILGAQYLIINSKASAMCLTSDATEKTRSQRMIVFTLELMSQKPGLFVMDKLCWVVVIVTLSIYH</sequence>
<keyword evidence="1" id="KW-0812">Transmembrane</keyword>
<feature type="transmembrane region" description="Helical" evidence="1">
    <location>
        <begin position="296"/>
        <end position="314"/>
    </location>
</feature>
<feature type="transmembrane region" description="Helical" evidence="1">
    <location>
        <begin position="326"/>
        <end position="343"/>
    </location>
</feature>
<feature type="transmembrane region" description="Helical" evidence="1">
    <location>
        <begin position="271"/>
        <end position="290"/>
    </location>
</feature>
<keyword evidence="2" id="KW-0732">Signal</keyword>
<organism evidence="3">
    <name type="scientific">Cyberlindnera fabianii</name>
    <name type="common">Yeast</name>
    <name type="synonym">Hansenula fabianii</name>
    <dbReference type="NCBI Taxonomy" id="36022"/>
    <lineage>
        <taxon>Eukaryota</taxon>
        <taxon>Fungi</taxon>
        <taxon>Dikarya</taxon>
        <taxon>Ascomycota</taxon>
        <taxon>Saccharomycotina</taxon>
        <taxon>Saccharomycetes</taxon>
        <taxon>Phaffomycetales</taxon>
        <taxon>Phaffomycetaceae</taxon>
        <taxon>Cyberlindnera</taxon>
    </lineage>
</organism>
<feature type="signal peptide" evidence="2">
    <location>
        <begin position="1"/>
        <end position="16"/>
    </location>
</feature>
<reference evidence="3" key="1">
    <citation type="journal article" date="2014" name="Genome Announc.">
        <title>Genome sequence of the yeast Cyberlindnera fabianii (Hansenula fabianii).</title>
        <authorList>
            <person name="Freel K.C."/>
            <person name="Sarilar V."/>
            <person name="Neuveglise C."/>
            <person name="Devillers H."/>
            <person name="Friedrich A."/>
            <person name="Schacherer J."/>
        </authorList>
    </citation>
    <scope>NUCLEOTIDE SEQUENCE</scope>
    <source>
        <strain evidence="3">YJS4271</strain>
    </source>
</reference>
<evidence type="ECO:0000256" key="2">
    <source>
        <dbReference type="SAM" id="SignalP"/>
    </source>
</evidence>
<evidence type="ECO:0000313" key="3">
    <source>
        <dbReference type="EMBL" id="CDR45577.1"/>
    </source>
</evidence>
<protein>
    <submittedName>
        <fullName evidence="3">CYFA0S19e00595g1_1</fullName>
    </submittedName>
</protein>
<evidence type="ECO:0000256" key="1">
    <source>
        <dbReference type="SAM" id="Phobius"/>
    </source>
</evidence>
<dbReference type="VEuPathDB" id="FungiDB:BON22_1010"/>
<feature type="transmembrane region" description="Helical" evidence="1">
    <location>
        <begin position="183"/>
        <end position="203"/>
    </location>
</feature>
<name>A0A061B6P0_CYBFA</name>
<proteinExistence type="predicted"/>
<gene>
    <name evidence="3" type="ORF">CYFA0S_19e00595g</name>
</gene>